<accession>A0A222VVM5</accession>
<dbReference type="Proteomes" id="UP000199494">
    <property type="component" value="Unassembled WGS sequence"/>
</dbReference>
<keyword evidence="1" id="KW-0808">Transferase</keyword>
<dbReference type="SUPFAM" id="SSF55729">
    <property type="entry name" value="Acyl-CoA N-acyltransferases (Nat)"/>
    <property type="match status" value="1"/>
</dbReference>
<name>A0A222VVM5_9PSEU</name>
<dbReference type="PROSITE" id="PS51186">
    <property type="entry name" value="GNAT"/>
    <property type="match status" value="1"/>
</dbReference>
<dbReference type="InterPro" id="IPR000182">
    <property type="entry name" value="GNAT_dom"/>
</dbReference>
<dbReference type="OrthoDB" id="9788300at2"/>
<evidence type="ECO:0000313" key="1">
    <source>
        <dbReference type="EMBL" id="SDD70199.1"/>
    </source>
</evidence>
<dbReference type="InterPro" id="IPR016181">
    <property type="entry name" value="Acyl_CoA_acyltransferase"/>
</dbReference>
<dbReference type="PANTHER" id="PTHR43800:SF1">
    <property type="entry name" value="PEPTIDYL-LYSINE N-ACETYLTRANSFERASE YJAB"/>
    <property type="match status" value="1"/>
</dbReference>
<organism evidence="1 2">
    <name type="scientific">Prauserella marina</name>
    <dbReference type="NCBI Taxonomy" id="530584"/>
    <lineage>
        <taxon>Bacteria</taxon>
        <taxon>Bacillati</taxon>
        <taxon>Actinomycetota</taxon>
        <taxon>Actinomycetes</taxon>
        <taxon>Pseudonocardiales</taxon>
        <taxon>Pseudonocardiaceae</taxon>
        <taxon>Prauserella</taxon>
    </lineage>
</organism>
<dbReference type="Gene3D" id="3.40.630.30">
    <property type="match status" value="1"/>
</dbReference>
<sequence length="149" mass="16681">MRDDVSIRETLGPAEYPRLVSIWRSAVDATHDFLDDDHKADIERRLAAEYLPHLRVIVAERDGCPFGFAATASGKLEMLFVDAERRGEGIGTALLGYVIKAHDVTVVDVNEQNPQATGFYFRCGFEVVGRSEVDDEGRPYPLLRMVLAR</sequence>
<dbReference type="AlphaFoldDB" id="A0A222VVM5"/>
<reference evidence="1 2" key="1">
    <citation type="submission" date="2016-10" db="EMBL/GenBank/DDBJ databases">
        <authorList>
            <person name="de Groot N.N."/>
        </authorList>
    </citation>
    <scope>NUCLEOTIDE SEQUENCE [LARGE SCALE GENOMIC DNA]</scope>
    <source>
        <strain evidence="1 2">CGMCC 4.5506</strain>
    </source>
</reference>
<dbReference type="RefSeq" id="WP_091809264.1">
    <property type="nucleotide sequence ID" value="NZ_CP016353.1"/>
</dbReference>
<proteinExistence type="predicted"/>
<dbReference type="KEGG" id="pmad:BAY61_26400"/>
<dbReference type="EMBL" id="FMZE01000011">
    <property type="protein sequence ID" value="SDD70199.1"/>
    <property type="molecule type" value="Genomic_DNA"/>
</dbReference>
<dbReference type="Pfam" id="PF13673">
    <property type="entry name" value="Acetyltransf_10"/>
    <property type="match status" value="1"/>
</dbReference>
<dbReference type="GO" id="GO:0016747">
    <property type="term" value="F:acyltransferase activity, transferring groups other than amino-acyl groups"/>
    <property type="evidence" value="ECO:0007669"/>
    <property type="project" value="InterPro"/>
</dbReference>
<dbReference type="PANTHER" id="PTHR43800">
    <property type="entry name" value="PEPTIDYL-LYSINE N-ACETYLTRANSFERASE YJAB"/>
    <property type="match status" value="1"/>
</dbReference>
<dbReference type="NCBIfam" id="NF007807">
    <property type="entry name" value="PRK10514.1"/>
    <property type="match status" value="1"/>
</dbReference>
<dbReference type="CDD" id="cd04301">
    <property type="entry name" value="NAT_SF"/>
    <property type="match status" value="1"/>
</dbReference>
<evidence type="ECO:0000313" key="2">
    <source>
        <dbReference type="Proteomes" id="UP000199494"/>
    </source>
</evidence>
<gene>
    <name evidence="1" type="ORF">SAMN05421630_111152</name>
</gene>
<protein>
    <submittedName>
        <fullName evidence="1">Putative acetyltransferase</fullName>
    </submittedName>
</protein>
<keyword evidence="2" id="KW-1185">Reference proteome</keyword>
<dbReference type="STRING" id="530584.SAMN05421630_111152"/>